<dbReference type="GO" id="GO:0005524">
    <property type="term" value="F:ATP binding"/>
    <property type="evidence" value="ECO:0007669"/>
    <property type="project" value="UniProtKB-UniRule"/>
</dbReference>
<dbReference type="PROSITE" id="PS00411">
    <property type="entry name" value="KINESIN_MOTOR_1"/>
    <property type="match status" value="1"/>
</dbReference>
<keyword evidence="10" id="KW-1185">Reference proteome</keyword>
<dbReference type="GO" id="GO:0007018">
    <property type="term" value="P:microtubule-based movement"/>
    <property type="evidence" value="ECO:0007669"/>
    <property type="project" value="InterPro"/>
</dbReference>
<feature type="binding site" evidence="5">
    <location>
        <begin position="338"/>
        <end position="345"/>
    </location>
    <ligand>
        <name>ATP</name>
        <dbReference type="ChEBI" id="CHEBI:30616"/>
    </ligand>
</feature>
<evidence type="ECO:0000313" key="9">
    <source>
        <dbReference type="EMBL" id="SGY97226.1"/>
    </source>
</evidence>
<feature type="region of interest" description="Disordered" evidence="7">
    <location>
        <begin position="1"/>
        <end position="180"/>
    </location>
</feature>
<dbReference type="PRINTS" id="PR00380">
    <property type="entry name" value="KINESINHEAVY"/>
</dbReference>
<dbReference type="EMBL" id="FQNC01000064">
    <property type="protein sequence ID" value="SGY97226.1"/>
    <property type="molecule type" value="Genomic_DNA"/>
</dbReference>
<dbReference type="Gene3D" id="3.40.850.10">
    <property type="entry name" value="Kinesin motor domain"/>
    <property type="match status" value="1"/>
</dbReference>
<name>A0A2X0MFW5_9BASI</name>
<keyword evidence="3 6" id="KW-0175">Coiled coil</keyword>
<evidence type="ECO:0000259" key="8">
    <source>
        <dbReference type="PROSITE" id="PS50067"/>
    </source>
</evidence>
<keyword evidence="4 5" id="KW-0505">Motor protein</keyword>
<dbReference type="SUPFAM" id="SSF52540">
    <property type="entry name" value="P-loop containing nucleoside triphosphate hydrolases"/>
    <property type="match status" value="1"/>
</dbReference>
<evidence type="ECO:0000256" key="4">
    <source>
        <dbReference type="ARBA" id="ARBA00023175"/>
    </source>
</evidence>
<dbReference type="InterPro" id="IPR019821">
    <property type="entry name" value="Kinesin_motor_CS"/>
</dbReference>
<feature type="compositionally biased region" description="Polar residues" evidence="7">
    <location>
        <begin position="739"/>
        <end position="757"/>
    </location>
</feature>
<dbReference type="GO" id="GO:0003777">
    <property type="term" value="F:microtubule motor activity"/>
    <property type="evidence" value="ECO:0007669"/>
    <property type="project" value="InterPro"/>
</dbReference>
<dbReference type="STRING" id="796604.A0A2X0MFW5"/>
<evidence type="ECO:0000256" key="2">
    <source>
        <dbReference type="ARBA" id="ARBA00022840"/>
    </source>
</evidence>
<dbReference type="GO" id="GO:0008017">
    <property type="term" value="F:microtubule binding"/>
    <property type="evidence" value="ECO:0007669"/>
    <property type="project" value="InterPro"/>
</dbReference>
<feature type="coiled-coil region" evidence="6">
    <location>
        <begin position="905"/>
        <end position="1035"/>
    </location>
</feature>
<dbReference type="PANTHER" id="PTHR47968:SF75">
    <property type="entry name" value="CENTROMERE-ASSOCIATED PROTEIN E"/>
    <property type="match status" value="1"/>
</dbReference>
<evidence type="ECO:0000256" key="1">
    <source>
        <dbReference type="ARBA" id="ARBA00022741"/>
    </source>
</evidence>
<accession>A0A2X0MFW5</accession>
<dbReference type="PROSITE" id="PS50067">
    <property type="entry name" value="KINESIN_MOTOR_2"/>
    <property type="match status" value="1"/>
</dbReference>
<gene>
    <name evidence="9" type="primary">BQ5605_C035g11389</name>
    <name evidence="9" type="ORF">BQ5605_C035G11389</name>
</gene>
<feature type="compositionally biased region" description="Low complexity" evidence="7">
    <location>
        <begin position="1178"/>
        <end position="1203"/>
    </location>
</feature>
<feature type="compositionally biased region" description="Acidic residues" evidence="7">
    <location>
        <begin position="159"/>
        <end position="169"/>
    </location>
</feature>
<dbReference type="SMART" id="SM00129">
    <property type="entry name" value="KISc"/>
    <property type="match status" value="1"/>
</dbReference>
<dbReference type="Pfam" id="PF00225">
    <property type="entry name" value="Kinesin"/>
    <property type="match status" value="1"/>
</dbReference>
<organism evidence="9 10">
    <name type="scientific">Microbotryum silenes-dioicae</name>
    <dbReference type="NCBI Taxonomy" id="796604"/>
    <lineage>
        <taxon>Eukaryota</taxon>
        <taxon>Fungi</taxon>
        <taxon>Dikarya</taxon>
        <taxon>Basidiomycota</taxon>
        <taxon>Pucciniomycotina</taxon>
        <taxon>Microbotryomycetes</taxon>
        <taxon>Microbotryales</taxon>
        <taxon>Microbotryaceae</taxon>
        <taxon>Microbotryum</taxon>
    </lineage>
</organism>
<feature type="compositionally biased region" description="Low complexity" evidence="7">
    <location>
        <begin position="1362"/>
        <end position="1379"/>
    </location>
</feature>
<feature type="compositionally biased region" description="Low complexity" evidence="7">
    <location>
        <begin position="77"/>
        <end position="90"/>
    </location>
</feature>
<dbReference type="Proteomes" id="UP000249464">
    <property type="component" value="Unassembled WGS sequence"/>
</dbReference>
<evidence type="ECO:0000256" key="5">
    <source>
        <dbReference type="PROSITE-ProRule" id="PRU00283"/>
    </source>
</evidence>
<feature type="compositionally biased region" description="Acidic residues" evidence="7">
    <location>
        <begin position="227"/>
        <end position="238"/>
    </location>
</feature>
<evidence type="ECO:0000256" key="3">
    <source>
        <dbReference type="ARBA" id="ARBA00023054"/>
    </source>
</evidence>
<evidence type="ECO:0000256" key="6">
    <source>
        <dbReference type="SAM" id="Coils"/>
    </source>
</evidence>
<keyword evidence="1 5" id="KW-0547">Nucleotide-binding</keyword>
<feature type="region of interest" description="Disordered" evidence="7">
    <location>
        <begin position="197"/>
        <end position="240"/>
    </location>
</feature>
<feature type="region of interest" description="Disordered" evidence="7">
    <location>
        <begin position="1176"/>
        <end position="1216"/>
    </location>
</feature>
<dbReference type="InterPro" id="IPR036961">
    <property type="entry name" value="Kinesin_motor_dom_sf"/>
</dbReference>
<evidence type="ECO:0000256" key="7">
    <source>
        <dbReference type="SAM" id="MobiDB-lite"/>
    </source>
</evidence>
<feature type="compositionally biased region" description="Polar residues" evidence="7">
    <location>
        <begin position="133"/>
        <end position="143"/>
    </location>
</feature>
<reference evidence="9 10" key="1">
    <citation type="submission" date="2016-11" db="EMBL/GenBank/DDBJ databases">
        <authorList>
            <person name="Jaros S."/>
            <person name="Januszkiewicz K."/>
            <person name="Wedrychowicz H."/>
        </authorList>
    </citation>
    <scope>NUCLEOTIDE SEQUENCE [LARGE SCALE GENOMIC DNA]</scope>
</reference>
<sequence length="1470" mass="159997">MAPLHAGSTPSSPTKRSTTPSTASSSSRSRTASPTKSSSSSLHHGSETSNTSSSLNSSVRPSSRAAQGGSSILPGKSNSRLSSSVTPSSPSKRETGLGLPKRTTQPSSSTSTLRQQASSSSIPRLASKYSLLSDRNANASDGLSESGGDISFTLSQEGFSEEDEEDSADEGQRSIKPVRRAGFGARPVLSFAPSEASSRRSVSVFTDDESGASTYKNSSAGDPAREDGDDAEGDEEESVDGKAVNVVVCLRVRPTRMSNPSSNIYKYDAPRSVLSFAPNHPVFVKRGATSSSRPGEYEFTFDRLHLAPAPSEALYDAKIRPIVRAAMNGFNGTVFAYGQTASGKTHTMMGTEAEPGIIPLAIDELFTFIHRVSGVASTTCGTFTLIHLFAQQNDSRSFSLRVSFLEIYNEQLRDLLISNLKSTKPLEVVGEDGTVKGLEERPVAMPSEVLSLLHEGDQRRRVGATDWNERSSRSHSVFVVTIESMPRNGAGMARTSRLNLIDLAGSESATGQDDRRKEGSFINKSLLTLGTVIGKLSEGKHAGAQHIPYRDSKLTRLLQPALSGKSRVAVICTMSPDAEQATETLSTLKFARRAKMVVTKAERGVLMTEQMMLNMYEKQVEALKQQIAQRESAVEESELAKERDLAAARADEYESRSKKAEDELALKELELTRLREQLEHTKSFILTGPVLEANARRVSVGGATFHNAALSPSRAKRIVSDISGFNSLGLGAPKGSRMSFRSGSNATQADMSRSESGSLEREHELERQLDEANRKLAELETVSAEAESLRTKVVELQRSVSLAIVNAETSATDRKERVRELEERLQEATDQLRDADEAKEAAASKQAELNTLRRELEKAQLANTQLTTAKVGGEEAATSLATLLETTRSELAEAKMVVDDKSVELEKKSRAMLDLEAKAREVTKQLNLAQQTSQDAIAELEKKLIIAQEAQKDTMQRIEGELGETKQDLETSRKRTLELEERLVNSRQGQKESTVRLEKELKFAKAALEAAQVTIAELEQTLALARQSHEKSTSRLAAELAAARTALEQANALNAQLVSSVEEEATLARKERDLALDAATAAQTRVAELEADLNRQDEELAAAKTRIADDKQALETKSALILKLTTELASVQRVLTEREAKMDHLQRLVDQYIKREADMAQYEANRRAGTDSLQARLAAMQQSSASKSSTGLSSSQRSAKSSSGLPAHAGRFSSGKDLETVDELRVRNGELVNRIEELERMLELSGGGALNRSTRSSAPVPGLGTRRSGSIDLAKVVGPAETFERKELNSIIDTQKKELTESQTAADRYRLKYLAAQKLLDKLTASVGPSSLRPDLHDPRSPVESPRASLAELNGASENRRPTLPSRTTTTSSPSSTSSNLITSMHHLGRSTWTRDQPPPLPCSPRNADKERQHRRVTIGKEIEQLKQAKEVLKKREGFDTPPSSPPKLSSARFGEDGFGTLRSRKDLFD</sequence>
<protein>
    <submittedName>
        <fullName evidence="9">BQ5605_C035g11389 protein</fullName>
    </submittedName>
</protein>
<keyword evidence="2 5" id="KW-0067">ATP-binding</keyword>
<feature type="domain" description="Kinesin motor" evidence="8">
    <location>
        <begin position="245"/>
        <end position="597"/>
    </location>
</feature>
<feature type="region of interest" description="Disordered" evidence="7">
    <location>
        <begin position="1248"/>
        <end position="1268"/>
    </location>
</feature>
<feature type="compositionally biased region" description="Low complexity" evidence="7">
    <location>
        <begin position="8"/>
        <end position="64"/>
    </location>
</feature>
<dbReference type="PANTHER" id="PTHR47968">
    <property type="entry name" value="CENTROMERE PROTEIN E"/>
    <property type="match status" value="1"/>
</dbReference>
<feature type="compositionally biased region" description="Basic and acidic residues" evidence="7">
    <location>
        <begin position="1419"/>
        <end position="1439"/>
    </location>
</feature>
<feature type="compositionally biased region" description="Polar residues" evidence="7">
    <location>
        <begin position="102"/>
        <end position="122"/>
    </location>
</feature>
<feature type="coiled-coil region" evidence="6">
    <location>
        <begin position="606"/>
        <end position="677"/>
    </location>
</feature>
<feature type="coiled-coil region" evidence="6">
    <location>
        <begin position="1079"/>
        <end position="1165"/>
    </location>
</feature>
<proteinExistence type="inferred from homology"/>
<dbReference type="InterPro" id="IPR001752">
    <property type="entry name" value="Kinesin_motor_dom"/>
</dbReference>
<comment type="similarity">
    <text evidence="5">Belongs to the TRAFAC class myosin-kinesin ATPase superfamily. Kinesin family.</text>
</comment>
<feature type="region of interest" description="Disordered" evidence="7">
    <location>
        <begin position="1327"/>
        <end position="1470"/>
    </location>
</feature>
<evidence type="ECO:0000313" key="10">
    <source>
        <dbReference type="Proteomes" id="UP000249464"/>
    </source>
</evidence>
<dbReference type="InterPro" id="IPR027417">
    <property type="entry name" value="P-loop_NTPase"/>
</dbReference>
<dbReference type="InterPro" id="IPR027640">
    <property type="entry name" value="Kinesin-like_fam"/>
</dbReference>
<feature type="region of interest" description="Disordered" evidence="7">
    <location>
        <begin position="733"/>
        <end position="763"/>
    </location>
</feature>